<dbReference type="Gene3D" id="3.40.50.720">
    <property type="entry name" value="NAD(P)-binding Rossmann-like Domain"/>
    <property type="match status" value="1"/>
</dbReference>
<feature type="transmembrane region" description="Helical" evidence="7">
    <location>
        <begin position="56"/>
        <end position="77"/>
    </location>
</feature>
<name>A0A2W4QZR6_9GAMM</name>
<feature type="domain" description="Bacterial sugar transferase" evidence="8">
    <location>
        <begin position="315"/>
        <end position="499"/>
    </location>
</feature>
<evidence type="ECO:0000259" key="8">
    <source>
        <dbReference type="Pfam" id="PF02397"/>
    </source>
</evidence>
<evidence type="ECO:0000256" key="3">
    <source>
        <dbReference type="ARBA" id="ARBA00022679"/>
    </source>
</evidence>
<dbReference type="InterPro" id="IPR017473">
    <property type="entry name" value="Undecaprenyl-P_gluc_Ptfrase"/>
</dbReference>
<evidence type="ECO:0000256" key="5">
    <source>
        <dbReference type="ARBA" id="ARBA00022989"/>
    </source>
</evidence>
<dbReference type="Pfam" id="PF13727">
    <property type="entry name" value="CoA_binding_3"/>
    <property type="match status" value="1"/>
</dbReference>
<proteinExistence type="inferred from homology"/>
<feature type="transmembrane region" description="Helical" evidence="7">
    <location>
        <begin position="150"/>
        <end position="172"/>
    </location>
</feature>
<comment type="caution">
    <text evidence="9">The sequence shown here is derived from an EMBL/GenBank/DDBJ whole genome shotgun (WGS) entry which is preliminary data.</text>
</comment>
<comment type="subcellular location">
    <subcellularLocation>
        <location evidence="1">Membrane</location>
        <topology evidence="1">Multi-pass membrane protein</topology>
    </subcellularLocation>
</comment>
<dbReference type="InterPro" id="IPR036291">
    <property type="entry name" value="NAD(P)-bd_dom_sf"/>
</dbReference>
<evidence type="ECO:0000256" key="2">
    <source>
        <dbReference type="ARBA" id="ARBA00006464"/>
    </source>
</evidence>
<evidence type="ECO:0000256" key="7">
    <source>
        <dbReference type="SAM" id="Phobius"/>
    </source>
</evidence>
<accession>A0A2W4QZR6</accession>
<dbReference type="PANTHER" id="PTHR30576">
    <property type="entry name" value="COLANIC BIOSYNTHESIS UDP-GLUCOSE LIPID CARRIER TRANSFERASE"/>
    <property type="match status" value="1"/>
</dbReference>
<evidence type="ECO:0000256" key="6">
    <source>
        <dbReference type="ARBA" id="ARBA00023136"/>
    </source>
</evidence>
<organism evidence="9 10">
    <name type="scientific">Candidatus Methylumidiphilus alinenensis</name>
    <dbReference type="NCBI Taxonomy" id="2202197"/>
    <lineage>
        <taxon>Bacteria</taxon>
        <taxon>Pseudomonadati</taxon>
        <taxon>Pseudomonadota</taxon>
        <taxon>Gammaproteobacteria</taxon>
        <taxon>Methylococcales</taxon>
        <taxon>Candidatus Methylumidiphilus</taxon>
    </lineage>
</organism>
<sequence length="506" mass="56911">MGDDAGRSWPSSLSSKPQTEKIDKVYFELLSRSFLSLKDIINKQGSSTLDTVTVSLIKWLLSPVVIVSTLAGCSLFYGQNFKDDFLPLAIISFLLASHIFDEANLYRQVSEFPLFQAVFSTLLKWLFFVGCLWALAIVTDMTGQFPRKPLMAWFVVTPVALLVCGLPAGQILRTIAKLGGHRTAIIVGANPLGYELFSRITNDAYLGIRVLGFFDDRLYLRLPQAMQDRVLGKMDDILNYVINHNVDLVYISLPMFPHPRILKLIDTLGDSTASVYFVPDMSSFDLINAHFGHVSGMPVISIRDKPFFGVGGLVKRLGDILISSLILLMIFPLMALIAIGIKLSSHGPVLFTQRRYGLAGEEIKVYKFRTMTVAEDGDCIIQAKKNDQRVTAFGKFLRKTSFDELPQFINVLQGRMSVVGPRPHAVAHNEMYRKIIKGYMIRHKVKPGVTGWAQVNGLRGETDTLEKMAKRIEHDLEYIRNWSLMLDFWIILKTIKVFFVGGKNAF</sequence>
<dbReference type="InterPro" id="IPR003362">
    <property type="entry name" value="Bact_transf"/>
</dbReference>
<dbReference type="Pfam" id="PF02397">
    <property type="entry name" value="Bac_transf"/>
    <property type="match status" value="1"/>
</dbReference>
<evidence type="ECO:0000313" key="9">
    <source>
        <dbReference type="EMBL" id="PZN75509.1"/>
    </source>
</evidence>
<dbReference type="NCBIfam" id="TIGR03025">
    <property type="entry name" value="EPS_sugtrans"/>
    <property type="match status" value="1"/>
</dbReference>
<dbReference type="Proteomes" id="UP000249396">
    <property type="component" value="Unassembled WGS sequence"/>
</dbReference>
<dbReference type="GO" id="GO:0016020">
    <property type="term" value="C:membrane"/>
    <property type="evidence" value="ECO:0007669"/>
    <property type="project" value="UniProtKB-SubCell"/>
</dbReference>
<keyword evidence="5 7" id="KW-1133">Transmembrane helix</keyword>
<dbReference type="SUPFAM" id="SSF51735">
    <property type="entry name" value="NAD(P)-binding Rossmann-fold domains"/>
    <property type="match status" value="1"/>
</dbReference>
<dbReference type="AlphaFoldDB" id="A0A2W4QZR6"/>
<comment type="similarity">
    <text evidence="2">Belongs to the bacterial sugar transferase family.</text>
</comment>
<keyword evidence="6 7" id="KW-0472">Membrane</keyword>
<dbReference type="EMBL" id="QJPH01000383">
    <property type="protein sequence ID" value="PZN75509.1"/>
    <property type="molecule type" value="Genomic_DNA"/>
</dbReference>
<dbReference type="GO" id="GO:0009242">
    <property type="term" value="P:colanic acid biosynthetic process"/>
    <property type="evidence" value="ECO:0007669"/>
    <property type="project" value="TreeGrafter"/>
</dbReference>
<reference evidence="9 10" key="1">
    <citation type="journal article" date="2018" name="Aquat. Microb. Ecol.">
        <title>Gammaproteobacterial methanotrophs dominate.</title>
        <authorList>
            <person name="Rissanen A.J."/>
            <person name="Saarenheimo J."/>
            <person name="Tiirola M."/>
            <person name="Peura S."/>
            <person name="Aalto S.L."/>
            <person name="Karvinen A."/>
            <person name="Nykanen H."/>
        </authorList>
    </citation>
    <scope>NUCLEOTIDE SEQUENCE [LARGE SCALE GENOMIC DNA]</scope>
    <source>
        <strain evidence="9">AMbin10</strain>
    </source>
</reference>
<dbReference type="PANTHER" id="PTHR30576:SF21">
    <property type="entry name" value="UDP-GLUCOSE:UNDECAPRENYL-PHOSPHATE GLUCOSE-1-PHOSPHATE TRANSFERASE"/>
    <property type="match status" value="1"/>
</dbReference>
<keyword evidence="3 9" id="KW-0808">Transferase</keyword>
<evidence type="ECO:0000256" key="4">
    <source>
        <dbReference type="ARBA" id="ARBA00022692"/>
    </source>
</evidence>
<feature type="transmembrane region" description="Helical" evidence="7">
    <location>
        <begin position="84"/>
        <end position="100"/>
    </location>
</feature>
<gene>
    <name evidence="9" type="ORF">DM484_18540</name>
</gene>
<feature type="transmembrane region" description="Helical" evidence="7">
    <location>
        <begin position="112"/>
        <end position="138"/>
    </location>
</feature>
<dbReference type="InterPro" id="IPR017475">
    <property type="entry name" value="EPS_sugar_tfrase"/>
</dbReference>
<feature type="transmembrane region" description="Helical" evidence="7">
    <location>
        <begin position="320"/>
        <end position="341"/>
    </location>
</feature>
<protein>
    <submittedName>
        <fullName evidence="9">Undecaprenyl-phosphate glucose phosphotransferase</fullName>
    </submittedName>
</protein>
<dbReference type="GO" id="GO:0089702">
    <property type="term" value="F:undecaprenyl-phosphate glucose phosphotransferase activity"/>
    <property type="evidence" value="ECO:0007669"/>
    <property type="project" value="TreeGrafter"/>
</dbReference>
<keyword evidence="4 7" id="KW-0812">Transmembrane</keyword>
<dbReference type="NCBIfam" id="TIGR03023">
    <property type="entry name" value="WcaJ_sugtrans"/>
    <property type="match status" value="1"/>
</dbReference>
<evidence type="ECO:0000313" key="10">
    <source>
        <dbReference type="Proteomes" id="UP000249396"/>
    </source>
</evidence>
<evidence type="ECO:0000256" key="1">
    <source>
        <dbReference type="ARBA" id="ARBA00004141"/>
    </source>
</evidence>